<keyword evidence="5 6" id="KW-0408">Iron</keyword>
<evidence type="ECO:0000256" key="5">
    <source>
        <dbReference type="ARBA" id="ARBA00023004"/>
    </source>
</evidence>
<dbReference type="HOGENOM" id="CLU_053855_0_0_0"/>
<evidence type="ECO:0000256" key="7">
    <source>
        <dbReference type="SAM" id="SignalP"/>
    </source>
</evidence>
<keyword evidence="10" id="KW-1185">Reference proteome</keyword>
<dbReference type="GO" id="GO:0009055">
    <property type="term" value="F:electron transfer activity"/>
    <property type="evidence" value="ECO:0007669"/>
    <property type="project" value="InterPro"/>
</dbReference>
<dbReference type="PROSITE" id="PS51007">
    <property type="entry name" value="CYTC"/>
    <property type="match status" value="2"/>
</dbReference>
<evidence type="ECO:0000256" key="1">
    <source>
        <dbReference type="ARBA" id="ARBA00022448"/>
    </source>
</evidence>
<reference evidence="9 10" key="1">
    <citation type="journal article" date="2014" name="Genome Announc.">
        <title>Genome Sequence and Methylome of Soil Bacterium Gemmatirosa kalamazoonensis KBS708T, a Member of the Rarely Cultivated Gemmatimonadetes Phylum.</title>
        <authorList>
            <person name="Debruyn J.M."/>
            <person name="Radosevich M."/>
            <person name="Wommack K.E."/>
            <person name="Polson S.W."/>
            <person name="Hauser L.J."/>
            <person name="Fawaz M.N."/>
            <person name="Korlach J."/>
            <person name="Tsai Y.C."/>
        </authorList>
    </citation>
    <scope>NUCLEOTIDE SEQUENCE [LARGE SCALE GENOMIC DNA]</scope>
    <source>
        <strain evidence="9 10">KBS708</strain>
    </source>
</reference>
<feature type="signal peptide" evidence="7">
    <location>
        <begin position="1"/>
        <end position="24"/>
    </location>
</feature>
<keyword evidence="3 6" id="KW-0479">Metal-binding</keyword>
<dbReference type="Proteomes" id="UP000019151">
    <property type="component" value="Chromosome"/>
</dbReference>
<evidence type="ECO:0000313" key="10">
    <source>
        <dbReference type="Proteomes" id="UP000019151"/>
    </source>
</evidence>
<dbReference type="InterPro" id="IPR036909">
    <property type="entry name" value="Cyt_c-like_dom_sf"/>
</dbReference>
<dbReference type="STRING" id="861299.J421_0570"/>
<accession>W0RCD3</accession>
<feature type="domain" description="Cytochrome c" evidence="8">
    <location>
        <begin position="241"/>
        <end position="331"/>
    </location>
</feature>
<protein>
    <submittedName>
        <fullName evidence="9">Cytochrome c class I</fullName>
    </submittedName>
</protein>
<dbReference type="GO" id="GO:0020037">
    <property type="term" value="F:heme binding"/>
    <property type="evidence" value="ECO:0007669"/>
    <property type="project" value="InterPro"/>
</dbReference>
<evidence type="ECO:0000256" key="4">
    <source>
        <dbReference type="ARBA" id="ARBA00022982"/>
    </source>
</evidence>
<keyword evidence="7" id="KW-0732">Signal</keyword>
<dbReference type="RefSeq" id="WP_148306127.1">
    <property type="nucleotide sequence ID" value="NZ_CP007128.1"/>
</dbReference>
<dbReference type="SUPFAM" id="SSF46626">
    <property type="entry name" value="Cytochrome c"/>
    <property type="match status" value="2"/>
</dbReference>
<dbReference type="GO" id="GO:0046872">
    <property type="term" value="F:metal ion binding"/>
    <property type="evidence" value="ECO:0007669"/>
    <property type="project" value="UniProtKB-KW"/>
</dbReference>
<evidence type="ECO:0000256" key="6">
    <source>
        <dbReference type="PROSITE-ProRule" id="PRU00433"/>
    </source>
</evidence>
<keyword evidence="4" id="KW-0249">Electron transport</keyword>
<evidence type="ECO:0000256" key="2">
    <source>
        <dbReference type="ARBA" id="ARBA00022617"/>
    </source>
</evidence>
<keyword evidence="1" id="KW-0813">Transport</keyword>
<dbReference type="OrthoDB" id="9773456at2"/>
<evidence type="ECO:0000259" key="8">
    <source>
        <dbReference type="PROSITE" id="PS51007"/>
    </source>
</evidence>
<evidence type="ECO:0000313" key="9">
    <source>
        <dbReference type="EMBL" id="AHG88107.1"/>
    </source>
</evidence>
<gene>
    <name evidence="9" type="ORF">J421_0570</name>
</gene>
<evidence type="ECO:0000256" key="3">
    <source>
        <dbReference type="ARBA" id="ARBA00022723"/>
    </source>
</evidence>
<name>W0RCD3_9BACT</name>
<dbReference type="InterPro" id="IPR050597">
    <property type="entry name" value="Cytochrome_c_Oxidase_Subunit"/>
</dbReference>
<keyword evidence="2 6" id="KW-0349">Heme</keyword>
<feature type="domain" description="Cytochrome c" evidence="8">
    <location>
        <begin position="90"/>
        <end position="177"/>
    </location>
</feature>
<dbReference type="PANTHER" id="PTHR33751">
    <property type="entry name" value="CBB3-TYPE CYTOCHROME C OXIDASE SUBUNIT FIXP"/>
    <property type="match status" value="1"/>
</dbReference>
<dbReference type="KEGG" id="gba:J421_0570"/>
<dbReference type="eggNOG" id="COG2863">
    <property type="taxonomic scope" value="Bacteria"/>
</dbReference>
<dbReference type="EMBL" id="CP007128">
    <property type="protein sequence ID" value="AHG88107.1"/>
    <property type="molecule type" value="Genomic_DNA"/>
</dbReference>
<dbReference type="Pfam" id="PF00034">
    <property type="entry name" value="Cytochrom_C"/>
    <property type="match status" value="1"/>
</dbReference>
<sequence length="332" mass="34528">MPRRRHTSAALGPLLALAAAPLGAQSAPAPPIEVPAWAFPLLSSGAPQPPFDSVTRVTVPGSRMLYTEAEILGHSVVPDWHPADHPPMPPSVARGRMPAVQGCAFCHLPNGLGRPENAQIAGLPAEYIVRQVADMKSGARRPAWTGNPAWGTSMTRVAMNATDAEVAEAAAYFARLPARSHVRVVESTTVPATRVAGSLYALVPNGGTEPLGARLVEFATDHARHERHDDGVGYVAYVPPGSVARGARLAARGTDGPATACVACHGPGLRGLSGTGAPPLAGRSPSHLLRQLLAFRTGTRDTPAGQPMRAVVAPMTIEDMIAAVAYAASLRP</sequence>
<dbReference type="PANTHER" id="PTHR33751:SF9">
    <property type="entry name" value="CYTOCHROME C4"/>
    <property type="match status" value="1"/>
</dbReference>
<organism evidence="9 10">
    <name type="scientific">Gemmatirosa kalamazoonensis</name>
    <dbReference type="NCBI Taxonomy" id="861299"/>
    <lineage>
        <taxon>Bacteria</taxon>
        <taxon>Pseudomonadati</taxon>
        <taxon>Gemmatimonadota</taxon>
        <taxon>Gemmatimonadia</taxon>
        <taxon>Gemmatimonadales</taxon>
        <taxon>Gemmatimonadaceae</taxon>
        <taxon>Gemmatirosa</taxon>
    </lineage>
</organism>
<proteinExistence type="predicted"/>
<feature type="chain" id="PRO_5004794787" evidence="7">
    <location>
        <begin position="25"/>
        <end position="332"/>
    </location>
</feature>
<dbReference type="AlphaFoldDB" id="W0RCD3"/>
<dbReference type="InParanoid" id="W0RCD3"/>
<dbReference type="Gene3D" id="1.10.760.10">
    <property type="entry name" value="Cytochrome c-like domain"/>
    <property type="match status" value="2"/>
</dbReference>
<dbReference type="InterPro" id="IPR009056">
    <property type="entry name" value="Cyt_c-like_dom"/>
</dbReference>